<dbReference type="EMBL" id="RCHI01000018">
    <property type="protein sequence ID" value="RLL62900.1"/>
    <property type="molecule type" value="Genomic_DNA"/>
</dbReference>
<comment type="similarity">
    <text evidence="1">Belongs to the transglycosylase Slt family.</text>
</comment>
<comment type="caution">
    <text evidence="4">The sequence shown here is derived from an EMBL/GenBank/DDBJ whole genome shotgun (WGS) entry which is preliminary data.</text>
</comment>
<dbReference type="AlphaFoldDB" id="A0A421BK39"/>
<dbReference type="PANTHER" id="PTHR37423">
    <property type="entry name" value="SOLUBLE LYTIC MUREIN TRANSGLYCOSYLASE-RELATED"/>
    <property type="match status" value="1"/>
</dbReference>
<dbReference type="SUPFAM" id="SSF53955">
    <property type="entry name" value="Lysozyme-like"/>
    <property type="match status" value="1"/>
</dbReference>
<protein>
    <submittedName>
        <fullName evidence="4">Lytic transglycosylase domain-containing protein</fullName>
    </submittedName>
</protein>
<accession>A0A421BK39</accession>
<evidence type="ECO:0000256" key="2">
    <source>
        <dbReference type="ARBA" id="ARBA00009387"/>
    </source>
</evidence>
<organism evidence="4 5">
    <name type="scientific">Paenirhodobacter hankyongi</name>
    <dbReference type="NCBI Taxonomy" id="2294033"/>
    <lineage>
        <taxon>Bacteria</taxon>
        <taxon>Pseudomonadati</taxon>
        <taxon>Pseudomonadota</taxon>
        <taxon>Alphaproteobacteria</taxon>
        <taxon>Rhodobacterales</taxon>
        <taxon>Rhodobacter group</taxon>
        <taxon>Paenirhodobacter</taxon>
    </lineage>
</organism>
<evidence type="ECO:0000313" key="4">
    <source>
        <dbReference type="EMBL" id="RLL62900.1"/>
    </source>
</evidence>
<reference evidence="4 5" key="1">
    <citation type="submission" date="2018-10" db="EMBL/GenBank/DDBJ databases">
        <title>Rhodobacter sp . BO-81.</title>
        <authorList>
            <person name="Im W.T."/>
        </authorList>
    </citation>
    <scope>NUCLEOTIDE SEQUENCE [LARGE SCALE GENOMIC DNA]</scope>
    <source>
        <strain evidence="4 5">BO-81</strain>
    </source>
</reference>
<evidence type="ECO:0000259" key="3">
    <source>
        <dbReference type="Pfam" id="PF01464"/>
    </source>
</evidence>
<proteinExistence type="inferred from homology"/>
<dbReference type="Pfam" id="PF01464">
    <property type="entry name" value="SLT"/>
    <property type="match status" value="1"/>
</dbReference>
<comment type="similarity">
    <text evidence="2">Belongs to the virb1 family.</text>
</comment>
<dbReference type="CDD" id="cd00254">
    <property type="entry name" value="LT-like"/>
    <property type="match status" value="1"/>
</dbReference>
<name>A0A421BK39_9RHOB</name>
<sequence>MPCSYMRHGSSPAARGRVGPRRILLCLLSGLYLGVIPGVPVLAQSMPGSQTTAQDPYAALIADASQRFALPERWIRAVMQVESAGNRRAVSAAGAMGLMQIMPATWAELRLRHRLGADPFAPRDNILAGAAYLRELLDRYGSVGAMLAAYNAGPARYEDHLATGRALPPETRAYVATLVPMLNGSAPLPAIPRAPDWRAAPLFVGVSDAAPGQSGDRLAAPLDPLRELIPGAETGLFVARSDERGAP</sequence>
<gene>
    <name evidence="4" type="ORF">DYS74_15615</name>
</gene>
<dbReference type="InterPro" id="IPR023346">
    <property type="entry name" value="Lysozyme-like_dom_sf"/>
</dbReference>
<dbReference type="InterPro" id="IPR008258">
    <property type="entry name" value="Transglycosylase_SLT_dom_1"/>
</dbReference>
<dbReference type="RefSeq" id="WP_121534607.1">
    <property type="nucleotide sequence ID" value="NZ_RCHI01000018.1"/>
</dbReference>
<feature type="domain" description="Transglycosylase SLT" evidence="3">
    <location>
        <begin position="60"/>
        <end position="162"/>
    </location>
</feature>
<keyword evidence="5" id="KW-1185">Reference proteome</keyword>
<dbReference type="Gene3D" id="1.10.530.10">
    <property type="match status" value="1"/>
</dbReference>
<evidence type="ECO:0000256" key="1">
    <source>
        <dbReference type="ARBA" id="ARBA00007734"/>
    </source>
</evidence>
<dbReference type="Proteomes" id="UP000279673">
    <property type="component" value="Unassembled WGS sequence"/>
</dbReference>
<evidence type="ECO:0000313" key="5">
    <source>
        <dbReference type="Proteomes" id="UP000279673"/>
    </source>
</evidence>
<dbReference type="PANTHER" id="PTHR37423:SF2">
    <property type="entry name" value="MEMBRANE-BOUND LYTIC MUREIN TRANSGLYCOSYLASE C"/>
    <property type="match status" value="1"/>
</dbReference>